<comment type="caution">
    <text evidence="1">The sequence shown here is derived from an EMBL/GenBank/DDBJ whole genome shotgun (WGS) entry which is preliminary data.</text>
</comment>
<sequence>MDLVTRECNDRLIDLFKGVRVTSVDFFCLILQLIQQTTTIVLGRIPHDLRHFSAFHCPSSRYFRQQFQFLECIKVTFFRHSLETISQDPRKRHFKLARGSNNQPARQLSLTLLQLTLCKALQLPQTVAECLCLSECISTARVILRGQDAENQF</sequence>
<accession>A0AA39I0T1</accession>
<proteinExistence type="predicted"/>
<dbReference type="Proteomes" id="UP001175271">
    <property type="component" value="Unassembled WGS sequence"/>
</dbReference>
<reference evidence="1" key="1">
    <citation type="submission" date="2023-06" db="EMBL/GenBank/DDBJ databases">
        <title>Genomic analysis of the entomopathogenic nematode Steinernema hermaphroditum.</title>
        <authorList>
            <person name="Schwarz E.M."/>
            <person name="Heppert J.K."/>
            <person name="Baniya A."/>
            <person name="Schwartz H.T."/>
            <person name="Tan C.-H."/>
            <person name="Antoshechkin I."/>
            <person name="Sternberg P.W."/>
            <person name="Goodrich-Blair H."/>
            <person name="Dillman A.R."/>
        </authorList>
    </citation>
    <scope>NUCLEOTIDE SEQUENCE</scope>
    <source>
        <strain evidence="1">PS9179</strain>
        <tissue evidence="1">Whole animal</tissue>
    </source>
</reference>
<evidence type="ECO:0000313" key="2">
    <source>
        <dbReference type="Proteomes" id="UP001175271"/>
    </source>
</evidence>
<protein>
    <submittedName>
        <fullName evidence="1">Uncharacterized protein</fullName>
    </submittedName>
</protein>
<gene>
    <name evidence="1" type="ORF">QR680_012057</name>
</gene>
<keyword evidence="2" id="KW-1185">Reference proteome</keyword>
<name>A0AA39I0T1_9BILA</name>
<dbReference type="AlphaFoldDB" id="A0AA39I0T1"/>
<organism evidence="1 2">
    <name type="scientific">Steinernema hermaphroditum</name>
    <dbReference type="NCBI Taxonomy" id="289476"/>
    <lineage>
        <taxon>Eukaryota</taxon>
        <taxon>Metazoa</taxon>
        <taxon>Ecdysozoa</taxon>
        <taxon>Nematoda</taxon>
        <taxon>Chromadorea</taxon>
        <taxon>Rhabditida</taxon>
        <taxon>Tylenchina</taxon>
        <taxon>Panagrolaimomorpha</taxon>
        <taxon>Strongyloidoidea</taxon>
        <taxon>Steinernematidae</taxon>
        <taxon>Steinernema</taxon>
    </lineage>
</organism>
<evidence type="ECO:0000313" key="1">
    <source>
        <dbReference type="EMBL" id="KAK0415687.1"/>
    </source>
</evidence>
<dbReference type="EMBL" id="JAUCMV010000002">
    <property type="protein sequence ID" value="KAK0415687.1"/>
    <property type="molecule type" value="Genomic_DNA"/>
</dbReference>